<dbReference type="Proteomes" id="UP000242287">
    <property type="component" value="Unassembled WGS sequence"/>
</dbReference>
<evidence type="ECO:0000313" key="3">
    <source>
        <dbReference type="Proteomes" id="UP000242287"/>
    </source>
</evidence>
<feature type="region of interest" description="Disordered" evidence="1">
    <location>
        <begin position="372"/>
        <end position="398"/>
    </location>
</feature>
<dbReference type="AlphaFoldDB" id="A0A2A9N614"/>
<dbReference type="EMBL" id="KZ303038">
    <property type="protein sequence ID" value="PFH44689.1"/>
    <property type="molecule type" value="Genomic_DNA"/>
</dbReference>
<name>A0A2A9N614_9AGAR</name>
<gene>
    <name evidence="2" type="ORF">AMATHDRAFT_11167</name>
</gene>
<proteinExistence type="predicted"/>
<evidence type="ECO:0000313" key="2">
    <source>
        <dbReference type="EMBL" id="PFH44689.1"/>
    </source>
</evidence>
<reference evidence="2 3" key="1">
    <citation type="submission" date="2014-02" db="EMBL/GenBank/DDBJ databases">
        <title>Transposable element dynamics among asymbiotic and ectomycorrhizal Amanita fungi.</title>
        <authorList>
            <consortium name="DOE Joint Genome Institute"/>
            <person name="Hess J."/>
            <person name="Skrede I."/>
            <person name="Wolfe B."/>
            <person name="LaButti K."/>
            <person name="Ohm R.A."/>
            <person name="Grigoriev I.V."/>
            <person name="Pringle A."/>
        </authorList>
    </citation>
    <scope>NUCLEOTIDE SEQUENCE [LARGE SCALE GENOMIC DNA]</scope>
    <source>
        <strain evidence="2 3">SKay4041</strain>
    </source>
</reference>
<sequence>MSDRGYLISPSSVEQTTNAFSTAISSLRSTFQQESATDDALQYIDSVVNSRTTSPQMPHAEHEGNHNDEQDNSSRNFTKDHRSHSVTPKASPLVSPKIAYRPSSTDNNTNDNGYISRMRSAAFDESQNIAQLIPSHPPPPFLTQDFTDSNINFSGTLLSLPALMDKPNSSAFTSSTDPTFVLQNIYATNVNNMLQSKGYVPLTQAKDMGKALAMHIRTSTGSGFDTAKDEHTIQTDLLARIITYAAMELNTEITDYSVASHSSTIPLIIYREVQEDWDFSGNSDNFLISNTTQTIQDDLDEAFTNRLHKNIMVITTPASSFNQKDKHLIMDSIANETPLPEEWSFTDEKGHKRVTHGWLTGINVPKTSILPATTFSPNIGQKRPLETDHDTEEANRQE</sequence>
<feature type="region of interest" description="Disordered" evidence="1">
    <location>
        <begin position="51"/>
        <end position="113"/>
    </location>
</feature>
<feature type="compositionally biased region" description="Basic and acidic residues" evidence="1">
    <location>
        <begin position="59"/>
        <end position="69"/>
    </location>
</feature>
<feature type="compositionally biased region" description="Basic and acidic residues" evidence="1">
    <location>
        <begin position="383"/>
        <end position="398"/>
    </location>
</feature>
<feature type="compositionally biased region" description="Polar residues" evidence="1">
    <location>
        <begin position="102"/>
        <end position="113"/>
    </location>
</feature>
<organism evidence="2 3">
    <name type="scientific">Amanita thiersii Skay4041</name>
    <dbReference type="NCBI Taxonomy" id="703135"/>
    <lineage>
        <taxon>Eukaryota</taxon>
        <taxon>Fungi</taxon>
        <taxon>Dikarya</taxon>
        <taxon>Basidiomycota</taxon>
        <taxon>Agaricomycotina</taxon>
        <taxon>Agaricomycetes</taxon>
        <taxon>Agaricomycetidae</taxon>
        <taxon>Agaricales</taxon>
        <taxon>Pluteineae</taxon>
        <taxon>Amanitaceae</taxon>
        <taxon>Amanita</taxon>
    </lineage>
</organism>
<protein>
    <submittedName>
        <fullName evidence="2">Uncharacterized protein</fullName>
    </submittedName>
</protein>
<accession>A0A2A9N614</accession>
<evidence type="ECO:0000256" key="1">
    <source>
        <dbReference type="SAM" id="MobiDB-lite"/>
    </source>
</evidence>
<keyword evidence="3" id="KW-1185">Reference proteome</keyword>